<protein>
    <submittedName>
        <fullName evidence="3">Alpha/beta hydrolase</fullName>
    </submittedName>
</protein>
<name>A0A7C2P0U4_9PLAN</name>
<keyword evidence="1" id="KW-0472">Membrane</keyword>
<evidence type="ECO:0000256" key="1">
    <source>
        <dbReference type="SAM" id="Phobius"/>
    </source>
</evidence>
<keyword evidence="1" id="KW-1133">Transmembrane helix</keyword>
<accession>A0A7C2P0U4</accession>
<sequence length="317" mass="34697">MSARPASPVTTPTAAIAAPRVSPRRLLRFFVLFALIPYLAVTTLFVCCQRELIYQPTKTSRLLAADVATPDLALEDVEVEATDGRVLHGWRFLAKQEADDGSPFLVIYFPGNAGCRRDRYADCRDFTNLGCEVLLFDYRGYGDNGGSPSEEHLAADAQRVWSLATKQLGFSPARIVLFGESLGGAVATRLAAERAQTGEPPAALVLNSTFASLGETVAWHYPAFPFRYFLWDHFPSVDRIPHVGCPVLQFHGTGDDIVPLAHGQRLFAAAPTRSPTGIASRFVTVQDGQHNFIAMPDMHTAVGMLLAEIRKRTIPEP</sequence>
<evidence type="ECO:0000313" key="3">
    <source>
        <dbReference type="EMBL" id="HEN15914.1"/>
    </source>
</evidence>
<dbReference type="Pfam" id="PF12146">
    <property type="entry name" value="Hydrolase_4"/>
    <property type="match status" value="1"/>
</dbReference>
<feature type="domain" description="Serine aminopeptidase S33" evidence="2">
    <location>
        <begin position="123"/>
        <end position="216"/>
    </location>
</feature>
<comment type="caution">
    <text evidence="3">The sequence shown here is derived from an EMBL/GenBank/DDBJ whole genome shotgun (WGS) entry which is preliminary data.</text>
</comment>
<evidence type="ECO:0000259" key="2">
    <source>
        <dbReference type="Pfam" id="PF12146"/>
    </source>
</evidence>
<dbReference type="PANTHER" id="PTHR12277">
    <property type="entry name" value="ALPHA/BETA HYDROLASE DOMAIN-CONTAINING PROTEIN"/>
    <property type="match status" value="1"/>
</dbReference>
<keyword evidence="3" id="KW-0378">Hydrolase</keyword>
<dbReference type="Gene3D" id="3.40.50.1820">
    <property type="entry name" value="alpha/beta hydrolase"/>
    <property type="match status" value="1"/>
</dbReference>
<dbReference type="InterPro" id="IPR022742">
    <property type="entry name" value="Hydrolase_4"/>
</dbReference>
<dbReference type="GO" id="GO:0016787">
    <property type="term" value="F:hydrolase activity"/>
    <property type="evidence" value="ECO:0007669"/>
    <property type="project" value="UniProtKB-KW"/>
</dbReference>
<dbReference type="SUPFAM" id="SSF53474">
    <property type="entry name" value="alpha/beta-Hydrolases"/>
    <property type="match status" value="1"/>
</dbReference>
<feature type="transmembrane region" description="Helical" evidence="1">
    <location>
        <begin position="26"/>
        <end position="46"/>
    </location>
</feature>
<dbReference type="InterPro" id="IPR029058">
    <property type="entry name" value="AB_hydrolase_fold"/>
</dbReference>
<organism evidence="3">
    <name type="scientific">Schlesneria paludicola</name>
    <dbReference type="NCBI Taxonomy" id="360056"/>
    <lineage>
        <taxon>Bacteria</taxon>
        <taxon>Pseudomonadati</taxon>
        <taxon>Planctomycetota</taxon>
        <taxon>Planctomycetia</taxon>
        <taxon>Planctomycetales</taxon>
        <taxon>Planctomycetaceae</taxon>
        <taxon>Schlesneria</taxon>
    </lineage>
</organism>
<reference evidence="3" key="1">
    <citation type="journal article" date="2020" name="mSystems">
        <title>Genome- and Community-Level Interaction Insights into Carbon Utilization and Element Cycling Functions of Hydrothermarchaeota in Hydrothermal Sediment.</title>
        <authorList>
            <person name="Zhou Z."/>
            <person name="Liu Y."/>
            <person name="Xu W."/>
            <person name="Pan J."/>
            <person name="Luo Z.H."/>
            <person name="Li M."/>
        </authorList>
    </citation>
    <scope>NUCLEOTIDE SEQUENCE [LARGE SCALE GENOMIC DNA]</scope>
    <source>
        <strain evidence="3">SpSt-339</strain>
    </source>
</reference>
<keyword evidence="1" id="KW-0812">Transmembrane</keyword>
<proteinExistence type="predicted"/>
<gene>
    <name evidence="3" type="ORF">ENQ76_10665</name>
</gene>
<dbReference type="EMBL" id="DSOK01000299">
    <property type="protein sequence ID" value="HEN15914.1"/>
    <property type="molecule type" value="Genomic_DNA"/>
</dbReference>
<dbReference type="AlphaFoldDB" id="A0A7C2P0U4"/>